<dbReference type="Proteomes" id="UP000437862">
    <property type="component" value="Chromosome"/>
</dbReference>
<accession>A0ABX6FKU2</accession>
<name>A0ABX6FKU2_9BURK</name>
<dbReference type="InterPro" id="IPR025391">
    <property type="entry name" value="DUF4123"/>
</dbReference>
<evidence type="ECO:0000313" key="3">
    <source>
        <dbReference type="Proteomes" id="UP000437862"/>
    </source>
</evidence>
<evidence type="ECO:0000259" key="1">
    <source>
        <dbReference type="Pfam" id="PF13503"/>
    </source>
</evidence>
<sequence length="300" mass="32812">MPDEGTCVGRSVCDEVTMEPYFDLVGFAAVATSDFPGSEVYGLADHGGMPGLDKQLARAGIAWRTLFEGSHEEGAAAVAPLLFSLSEAWADGHRRLLEWVAEHGTYTSSLLLLATPLPIDEVAARLACRLDAMLSEEMNVLLRFFDPRVFEALLGVLDAQRKEAFLGVADGWWYFDRRGALVAQPSRCAACDEHTVPLRLTATQEFALLAASEPDQVAEQLAALVPEPWRKVSLPQRADFLERHIADARRIGLTSTRDLTLYCGIALLEGEDFCATAKWRPLLGAVQRGEMDFSSALAQS</sequence>
<dbReference type="EMBL" id="CP046904">
    <property type="protein sequence ID" value="QGZ37908.1"/>
    <property type="molecule type" value="Genomic_DNA"/>
</dbReference>
<dbReference type="Pfam" id="PF13503">
    <property type="entry name" value="DUF4123"/>
    <property type="match status" value="1"/>
</dbReference>
<keyword evidence="3" id="KW-1185">Reference proteome</keyword>
<evidence type="ECO:0000313" key="2">
    <source>
        <dbReference type="EMBL" id="QGZ37908.1"/>
    </source>
</evidence>
<gene>
    <name evidence="2" type="ORF">GO485_01815</name>
</gene>
<feature type="domain" description="DUF4123" evidence="1">
    <location>
        <begin position="41"/>
        <end position="161"/>
    </location>
</feature>
<protein>
    <submittedName>
        <fullName evidence="2">DUF4123 domain-containing protein</fullName>
    </submittedName>
</protein>
<proteinExistence type="predicted"/>
<organism evidence="2 3">
    <name type="scientific">Pseudoduganella flava</name>
    <dbReference type="NCBI Taxonomy" id="871742"/>
    <lineage>
        <taxon>Bacteria</taxon>
        <taxon>Pseudomonadati</taxon>
        <taxon>Pseudomonadota</taxon>
        <taxon>Betaproteobacteria</taxon>
        <taxon>Burkholderiales</taxon>
        <taxon>Oxalobacteraceae</taxon>
        <taxon>Telluria group</taxon>
        <taxon>Pseudoduganella</taxon>
    </lineage>
</organism>
<reference evidence="2 3" key="1">
    <citation type="submission" date="2019-12" db="EMBL/GenBank/DDBJ databases">
        <title>Draft Genome Sequences of Six Type Strains of the Genus Massilia.</title>
        <authorList>
            <person name="Miess H."/>
            <person name="Frediansyah A."/>
            <person name="Goeker M."/>
            <person name="Gross H."/>
        </authorList>
    </citation>
    <scope>NUCLEOTIDE SEQUENCE [LARGE SCALE GENOMIC DNA]</scope>
    <source>
        <strain evidence="2 3">DSM 26639</strain>
    </source>
</reference>